<feature type="domain" description="Reverse transcriptase Ty1/copia-type" evidence="1">
    <location>
        <begin position="414"/>
        <end position="508"/>
    </location>
</feature>
<accession>A0ABQ4YQZ5</accession>
<protein>
    <submittedName>
        <fullName evidence="2">Ribonuclease H-like domain-containing protein</fullName>
    </submittedName>
</protein>
<dbReference type="Pfam" id="PF07727">
    <property type="entry name" value="RVT_2"/>
    <property type="match status" value="1"/>
</dbReference>
<gene>
    <name evidence="2" type="ORF">Tco_0729316</name>
</gene>
<proteinExistence type="predicted"/>
<keyword evidence="3" id="KW-1185">Reference proteome</keyword>
<comment type="caution">
    <text evidence="2">The sequence shown here is derived from an EMBL/GenBank/DDBJ whole genome shotgun (WGS) entry which is preliminary data.</text>
</comment>
<name>A0ABQ4YQZ5_9ASTR</name>
<organism evidence="2 3">
    <name type="scientific">Tanacetum coccineum</name>
    <dbReference type="NCBI Taxonomy" id="301880"/>
    <lineage>
        <taxon>Eukaryota</taxon>
        <taxon>Viridiplantae</taxon>
        <taxon>Streptophyta</taxon>
        <taxon>Embryophyta</taxon>
        <taxon>Tracheophyta</taxon>
        <taxon>Spermatophyta</taxon>
        <taxon>Magnoliopsida</taxon>
        <taxon>eudicotyledons</taxon>
        <taxon>Gunneridae</taxon>
        <taxon>Pentapetalae</taxon>
        <taxon>asterids</taxon>
        <taxon>campanulids</taxon>
        <taxon>Asterales</taxon>
        <taxon>Asteraceae</taxon>
        <taxon>Asteroideae</taxon>
        <taxon>Anthemideae</taxon>
        <taxon>Anthemidinae</taxon>
        <taxon>Tanacetum</taxon>
    </lineage>
</organism>
<evidence type="ECO:0000313" key="3">
    <source>
        <dbReference type="Proteomes" id="UP001151760"/>
    </source>
</evidence>
<dbReference type="Proteomes" id="UP001151760">
    <property type="component" value="Unassembled WGS sequence"/>
</dbReference>
<reference evidence="2" key="1">
    <citation type="journal article" date="2022" name="Int. J. Mol. Sci.">
        <title>Draft Genome of Tanacetum Coccineum: Genomic Comparison of Closely Related Tanacetum-Family Plants.</title>
        <authorList>
            <person name="Yamashiro T."/>
            <person name="Shiraishi A."/>
            <person name="Nakayama K."/>
            <person name="Satake H."/>
        </authorList>
    </citation>
    <scope>NUCLEOTIDE SEQUENCE</scope>
</reference>
<sequence>MEPQLETTQTVYALKLPVLKTNEYDLWSMRMEQYLTFTDHALWEVIVNGDSVSPVASASTGAECPIPPKTAEQKLAKKNELKAKSTLMLAIHDEHLLKFHACKDEKSLWEAIKNRNRDAPRRNAPVDTSTTNVLVVQDGIAVATKSGQVLVNAAKQSSPRAASLISTVRPVNTIVPKVKLGVNNVTTARPKAVVNAVEGKGENVVKLSRVDGGFVCIAVEVFKKEVIFLDHKGCKTSGTLKLLNCIENQINHKVLRGNLVLLELHNKMEFGKQEKNRTLNRVSMDYAYRFTLTLLHFEAEVVKYACYVHIGLIEEPANEVKEMAREKEGYANSNNKVSTVSPFVSAVGQSFDNADDLLTDPLMPDLSTASLPNDCLDSHTKYTRSSKRARSMEDINLATQTRMMTKFPEEYAMKVWTLVDLPNGKRAIGTKWVYRNKKDERGIIVRNKARLVAQGYTQEEGIDYDEVFALVARIEAIRLFLAYASFMRFIVYQMDVKSAFLYGTIEEEFEADDAQEIRRLWKVSMGELTFLFRCSEDSKHSNKLNIGIAQG</sequence>
<evidence type="ECO:0000313" key="2">
    <source>
        <dbReference type="EMBL" id="GJS79435.1"/>
    </source>
</evidence>
<evidence type="ECO:0000259" key="1">
    <source>
        <dbReference type="Pfam" id="PF07727"/>
    </source>
</evidence>
<dbReference type="InterPro" id="IPR013103">
    <property type="entry name" value="RVT_2"/>
</dbReference>
<reference evidence="2" key="2">
    <citation type="submission" date="2022-01" db="EMBL/GenBank/DDBJ databases">
        <authorList>
            <person name="Yamashiro T."/>
            <person name="Shiraishi A."/>
            <person name="Satake H."/>
            <person name="Nakayama K."/>
        </authorList>
    </citation>
    <scope>NUCLEOTIDE SEQUENCE</scope>
</reference>
<dbReference type="EMBL" id="BQNB010010597">
    <property type="protein sequence ID" value="GJS79435.1"/>
    <property type="molecule type" value="Genomic_DNA"/>
</dbReference>